<feature type="region of interest" description="Disordered" evidence="1">
    <location>
        <begin position="79"/>
        <end position="131"/>
    </location>
</feature>
<dbReference type="GeneID" id="28769013"/>
<proteinExistence type="predicted"/>
<keyword evidence="4" id="KW-1185">Reference proteome</keyword>
<dbReference type="RefSeq" id="XP_018031735.1">
    <property type="nucleotide sequence ID" value="XM_018185527.1"/>
</dbReference>
<keyword evidence="2" id="KW-1133">Transmembrane helix</keyword>
<accession>A0A177C3X5</accession>
<name>A0A177C3X5_9PLEO</name>
<feature type="transmembrane region" description="Helical" evidence="2">
    <location>
        <begin position="6"/>
        <end position="27"/>
    </location>
</feature>
<reference evidence="3 4" key="1">
    <citation type="submission" date="2016-05" db="EMBL/GenBank/DDBJ databases">
        <title>Comparative analysis of secretome profiles of manganese(II)-oxidizing ascomycete fungi.</title>
        <authorList>
            <consortium name="DOE Joint Genome Institute"/>
            <person name="Zeiner C.A."/>
            <person name="Purvine S.O."/>
            <person name="Zink E.M."/>
            <person name="Wu S."/>
            <person name="Pasa-Tolic L."/>
            <person name="Chaput D.L."/>
            <person name="Haridas S."/>
            <person name="Grigoriev I.V."/>
            <person name="Santelli C.M."/>
            <person name="Hansel C.M."/>
        </authorList>
    </citation>
    <scope>NUCLEOTIDE SEQUENCE [LARGE SCALE GENOMIC DNA]</scope>
    <source>
        <strain evidence="3 4">AP3s5-JAC2a</strain>
    </source>
</reference>
<dbReference type="Proteomes" id="UP000077069">
    <property type="component" value="Unassembled WGS sequence"/>
</dbReference>
<feature type="compositionally biased region" description="Basic and acidic residues" evidence="1">
    <location>
        <begin position="122"/>
        <end position="131"/>
    </location>
</feature>
<dbReference type="EMBL" id="KV441557">
    <property type="protein sequence ID" value="OAG01370.1"/>
    <property type="molecule type" value="Genomic_DNA"/>
</dbReference>
<dbReference type="AlphaFoldDB" id="A0A177C3X5"/>
<dbReference type="InParanoid" id="A0A177C3X5"/>
<keyword evidence="2" id="KW-0472">Membrane</keyword>
<protein>
    <recommendedName>
        <fullName evidence="5">Prion-inhibition and propagation HeLo domain-containing protein</fullName>
    </recommendedName>
</protein>
<evidence type="ECO:0000313" key="4">
    <source>
        <dbReference type="Proteomes" id="UP000077069"/>
    </source>
</evidence>
<organism evidence="3 4">
    <name type="scientific">Paraphaeosphaeria sporulosa</name>
    <dbReference type="NCBI Taxonomy" id="1460663"/>
    <lineage>
        <taxon>Eukaryota</taxon>
        <taxon>Fungi</taxon>
        <taxon>Dikarya</taxon>
        <taxon>Ascomycota</taxon>
        <taxon>Pezizomycotina</taxon>
        <taxon>Dothideomycetes</taxon>
        <taxon>Pleosporomycetidae</taxon>
        <taxon>Pleosporales</taxon>
        <taxon>Massarineae</taxon>
        <taxon>Didymosphaeriaceae</taxon>
        <taxon>Paraphaeosphaeria</taxon>
    </lineage>
</organism>
<feature type="compositionally biased region" description="Basic residues" evidence="1">
    <location>
        <begin position="106"/>
        <end position="121"/>
    </location>
</feature>
<evidence type="ECO:0000256" key="1">
    <source>
        <dbReference type="SAM" id="MobiDB-lite"/>
    </source>
</evidence>
<feature type="compositionally biased region" description="Basic and acidic residues" evidence="1">
    <location>
        <begin position="79"/>
        <end position="95"/>
    </location>
</feature>
<evidence type="ECO:0008006" key="5">
    <source>
        <dbReference type="Google" id="ProtNLM"/>
    </source>
</evidence>
<dbReference type="OrthoDB" id="20872at2759"/>
<evidence type="ECO:0000256" key="2">
    <source>
        <dbReference type="SAM" id="Phobius"/>
    </source>
</evidence>
<gene>
    <name evidence="3" type="ORF">CC84DRAFT_190306</name>
</gene>
<sequence length="131" mass="15335">MTTVASNIVLGLSGLFLSCVQYLEVFLRLHYIGLKLSRWGVSKSLIGTNRHGYVKAAEMELEKLRSCLESIMSRFAEAQNEKQKFRTKDRKEQQRFGHSTPVDAQRRRHATHRARLQKNHQRLRDQVRDKI</sequence>
<keyword evidence="2" id="KW-0812">Transmembrane</keyword>
<evidence type="ECO:0000313" key="3">
    <source>
        <dbReference type="EMBL" id="OAG01370.1"/>
    </source>
</evidence>